<feature type="transmembrane region" description="Helical" evidence="1">
    <location>
        <begin position="60"/>
        <end position="80"/>
    </location>
</feature>
<keyword evidence="6" id="KW-1185">Reference proteome</keyword>
<evidence type="ECO:0000313" key="3">
    <source>
        <dbReference type="EMBL" id="UQS83618.1"/>
    </source>
</evidence>
<protein>
    <submittedName>
        <fullName evidence="4">Uncharacterized protein</fullName>
    </submittedName>
</protein>
<evidence type="ECO:0000313" key="5">
    <source>
        <dbReference type="EMBL" id="UQS83638.1"/>
    </source>
</evidence>
<keyword evidence="1" id="KW-1133">Transmembrane helix</keyword>
<evidence type="ECO:0000313" key="2">
    <source>
        <dbReference type="EMBL" id="UQS83609.1"/>
    </source>
</evidence>
<organism evidence="4 6">
    <name type="scientific">Bombilactobacillus thymidiniphilus</name>
    <dbReference type="NCBI Taxonomy" id="2923363"/>
    <lineage>
        <taxon>Bacteria</taxon>
        <taxon>Bacillati</taxon>
        <taxon>Bacillota</taxon>
        <taxon>Bacilli</taxon>
        <taxon>Lactobacillales</taxon>
        <taxon>Lactobacillaceae</taxon>
        <taxon>Bombilactobacillus</taxon>
    </lineage>
</organism>
<dbReference type="EMBL" id="CP093365">
    <property type="protein sequence ID" value="UQS83629.1"/>
    <property type="molecule type" value="Genomic_DNA"/>
</dbReference>
<sequence length="98" mass="11009">MIRQGIIRLFLVELKMEWITRMKYIMASIGDFVVFTVTFLAVTFVAPVSAVNSTYHTNQGLLLIMIGYMFWNLGVVAMDIGTQVIESAAKSGILEIEM</sequence>
<feature type="transmembrane region" description="Helical" evidence="1">
    <location>
        <begin position="24"/>
        <end position="48"/>
    </location>
</feature>
<name>A0ABY4PCY7_9LACO</name>
<evidence type="ECO:0000256" key="1">
    <source>
        <dbReference type="SAM" id="Phobius"/>
    </source>
</evidence>
<gene>
    <name evidence="4" type="ORF">MOO47_00035</name>
    <name evidence="5" type="ORF">MOO47_00080</name>
    <name evidence="2" type="ORF">MOO47_07550</name>
    <name evidence="3" type="ORF">MOO47_07595</name>
</gene>
<dbReference type="EMBL" id="CP093365">
    <property type="protein sequence ID" value="UQS83638.1"/>
    <property type="molecule type" value="Genomic_DNA"/>
</dbReference>
<proteinExistence type="predicted"/>
<dbReference type="EMBL" id="CP093365">
    <property type="protein sequence ID" value="UQS83609.1"/>
    <property type="molecule type" value="Genomic_DNA"/>
</dbReference>
<dbReference type="EMBL" id="CP093365">
    <property type="protein sequence ID" value="UQS83618.1"/>
    <property type="molecule type" value="Genomic_DNA"/>
</dbReference>
<evidence type="ECO:0000313" key="6">
    <source>
        <dbReference type="Proteomes" id="UP000831947"/>
    </source>
</evidence>
<reference evidence="4 6" key="1">
    <citation type="journal article" date="2022" name="Int. J. Syst. Evol. Microbiol.">
        <title>Apilactobacillus apisilvae sp. nov., Nicolia spurrieriana gen. nov. sp. nov., Bombilactobacillus folatiphilus sp. nov. and Bombilactobacillus thymidiniphilus sp. nov., four new lactic acid bacterial isolates from stingless bees Tetragonula carbonaria and Austroplebeia australis.</title>
        <authorList>
            <person name="Oliphant S.A."/>
            <person name="Watson-Haigh N.S."/>
            <person name="Sumby K.M."/>
            <person name="Gardner J."/>
            <person name="Groom S."/>
            <person name="Jiranek V."/>
        </authorList>
    </citation>
    <scope>NUCLEOTIDE SEQUENCE [LARGE SCALE GENOMIC DNA]</scope>
    <source>
        <strain evidence="4 6">SG4_A1</strain>
    </source>
</reference>
<keyword evidence="1" id="KW-0472">Membrane</keyword>
<keyword evidence="1" id="KW-0812">Transmembrane</keyword>
<dbReference type="Proteomes" id="UP000831947">
    <property type="component" value="Chromosome"/>
</dbReference>
<evidence type="ECO:0000313" key="4">
    <source>
        <dbReference type="EMBL" id="UQS83629.1"/>
    </source>
</evidence>
<dbReference type="RefSeq" id="WP_249512835.1">
    <property type="nucleotide sequence ID" value="NZ_CP093365.1"/>
</dbReference>
<accession>A0ABY4PCY7</accession>